<gene>
    <name evidence="2" type="ORF">Vqi01_03880</name>
</gene>
<feature type="compositionally biased region" description="Low complexity" evidence="1">
    <location>
        <begin position="509"/>
        <end position="518"/>
    </location>
</feature>
<reference evidence="2 3" key="1">
    <citation type="submission" date="2021-01" db="EMBL/GenBank/DDBJ databases">
        <title>Whole genome shotgun sequence of Verrucosispora qiuiae NBRC 106684.</title>
        <authorList>
            <person name="Komaki H."/>
            <person name="Tamura T."/>
        </authorList>
    </citation>
    <scope>NUCLEOTIDE SEQUENCE [LARGE SCALE GENOMIC DNA]</scope>
    <source>
        <strain evidence="2 3">NBRC 106684</strain>
    </source>
</reference>
<dbReference type="InterPro" id="IPR002591">
    <property type="entry name" value="Phosphodiest/P_Trfase"/>
</dbReference>
<keyword evidence="3" id="KW-1185">Reference proteome</keyword>
<organism evidence="2 3">
    <name type="scientific">Micromonospora qiuiae</name>
    <dbReference type="NCBI Taxonomy" id="502268"/>
    <lineage>
        <taxon>Bacteria</taxon>
        <taxon>Bacillati</taxon>
        <taxon>Actinomycetota</taxon>
        <taxon>Actinomycetes</taxon>
        <taxon>Micromonosporales</taxon>
        <taxon>Micromonosporaceae</taxon>
        <taxon>Micromonospora</taxon>
    </lineage>
</organism>
<dbReference type="EMBL" id="BOPC01000004">
    <property type="protein sequence ID" value="GIJ25226.1"/>
    <property type="molecule type" value="Genomic_DNA"/>
</dbReference>
<name>A0ABQ4J4Y8_9ACTN</name>
<comment type="caution">
    <text evidence="2">The sequence shown here is derived from an EMBL/GenBank/DDBJ whole genome shotgun (WGS) entry which is preliminary data.</text>
</comment>
<evidence type="ECO:0000313" key="3">
    <source>
        <dbReference type="Proteomes" id="UP000653076"/>
    </source>
</evidence>
<sequence length="539" mass="58885">MVQTLLIGLDGATFTVLDPLMRSGVMPALRDLSQRGVRAPLRSVMPPLTPPGWTSLVTGQRPGRHGVFDFFRKESADGEYFRLTTAQDVATPSIWSLASAHGRKVVALNFPVMFPPPAVHGYVVPGGWMPWRQLRLGCHPPALFDQLRELPSFNPRELALDMALEAKTVEGCPDDEYADWVDLHVRREQRWFEVARHLLTREPADLVGIVFDGVDKLQHLCWRFLDPAAQATPQAGWGADITARCLRYFRELDGHIAALVDLAGPEATVILASDHGFGPTTEMFYLNAWLAQAGYLSWADCGGHADSAAPRVGFHDMTRHVQLLDWNRTLAYAATPSSQGIHIVSREPGTDRPLPASRRRQIRDDLVADLRAARHPVTGNPLVSRIWTAAEAFAGPFENLAPDVSIELYDGVAISILRSDTVVRPHPQPKGNHRWEGVFLACGPSIRSGVTVPELPIVDVAPLVLHSLGVPVPDDLDGRLPVSVLVPGAATKRPAPPTAPLPPPPPAQPVATTAPTEPVYDSDSELVIVSRLRALGYLD</sequence>
<proteinExistence type="predicted"/>
<dbReference type="PANTHER" id="PTHR10151:SF120">
    <property type="entry name" value="BIS(5'-ADENOSYL)-TRIPHOSPHATASE"/>
    <property type="match status" value="1"/>
</dbReference>
<protein>
    <submittedName>
        <fullName evidence="2">Nucleotide pyrophosphatase</fullName>
    </submittedName>
</protein>
<evidence type="ECO:0000313" key="2">
    <source>
        <dbReference type="EMBL" id="GIJ25226.1"/>
    </source>
</evidence>
<feature type="compositionally biased region" description="Pro residues" evidence="1">
    <location>
        <begin position="494"/>
        <end position="508"/>
    </location>
</feature>
<dbReference type="Proteomes" id="UP000653076">
    <property type="component" value="Unassembled WGS sequence"/>
</dbReference>
<accession>A0ABQ4J4Y8</accession>
<dbReference type="RefSeq" id="WP_204032370.1">
    <property type="nucleotide sequence ID" value="NZ_BOPC01000004.1"/>
</dbReference>
<feature type="region of interest" description="Disordered" evidence="1">
    <location>
        <begin position="491"/>
        <end position="518"/>
    </location>
</feature>
<dbReference type="Gene3D" id="3.40.720.10">
    <property type="entry name" value="Alkaline Phosphatase, subunit A"/>
    <property type="match status" value="2"/>
</dbReference>
<evidence type="ECO:0000256" key="1">
    <source>
        <dbReference type="SAM" id="MobiDB-lite"/>
    </source>
</evidence>
<dbReference type="PANTHER" id="PTHR10151">
    <property type="entry name" value="ECTONUCLEOTIDE PYROPHOSPHATASE/PHOSPHODIESTERASE"/>
    <property type="match status" value="1"/>
</dbReference>
<dbReference type="Pfam" id="PF01663">
    <property type="entry name" value="Phosphodiest"/>
    <property type="match status" value="1"/>
</dbReference>
<dbReference type="InterPro" id="IPR017850">
    <property type="entry name" value="Alkaline_phosphatase_core_sf"/>
</dbReference>
<dbReference type="SUPFAM" id="SSF53649">
    <property type="entry name" value="Alkaline phosphatase-like"/>
    <property type="match status" value="1"/>
</dbReference>